<dbReference type="InterPro" id="IPR036942">
    <property type="entry name" value="Beta-barrel_TonB_sf"/>
</dbReference>
<reference evidence="10" key="1">
    <citation type="submission" date="2020-04" db="EMBL/GenBank/DDBJ databases">
        <title>Description of Shewanella salipaludis sp. nov., isolated from a salt marsh.</title>
        <authorList>
            <person name="Park S."/>
            <person name="Yoon J.-H."/>
        </authorList>
    </citation>
    <scope>NUCLEOTIDE SEQUENCE</scope>
    <source>
        <strain evidence="10">SHSM-M6</strain>
    </source>
</reference>
<evidence type="ECO:0000256" key="2">
    <source>
        <dbReference type="ARBA" id="ARBA00022448"/>
    </source>
</evidence>
<comment type="similarity">
    <text evidence="7">Belongs to the TonB-dependent receptor family.</text>
</comment>
<dbReference type="AlphaFoldDB" id="A0A972FV24"/>
<name>A0A972FV24_9GAMM</name>
<evidence type="ECO:0000259" key="9">
    <source>
        <dbReference type="Pfam" id="PF07715"/>
    </source>
</evidence>
<dbReference type="NCBIfam" id="TIGR01778">
    <property type="entry name" value="TonB-copper"/>
    <property type="match status" value="1"/>
</dbReference>
<keyword evidence="4 7" id="KW-0812">Transmembrane</keyword>
<dbReference type="GO" id="GO:0015344">
    <property type="term" value="F:siderophore uptake transmembrane transporter activity"/>
    <property type="evidence" value="ECO:0007669"/>
    <property type="project" value="TreeGrafter"/>
</dbReference>
<protein>
    <submittedName>
        <fullName evidence="10">TonB-dependent copper receptor</fullName>
    </submittedName>
</protein>
<dbReference type="RefSeq" id="WP_169565371.1">
    <property type="nucleotide sequence ID" value="NZ_JAAXYH010000014.1"/>
</dbReference>
<dbReference type="EMBL" id="JAAXYH010000014">
    <property type="protein sequence ID" value="NMH66648.1"/>
    <property type="molecule type" value="Genomic_DNA"/>
</dbReference>
<gene>
    <name evidence="10" type="ORF">HC757_15945</name>
</gene>
<proteinExistence type="inferred from homology"/>
<feature type="signal peptide" evidence="8">
    <location>
        <begin position="1"/>
        <end position="27"/>
    </location>
</feature>
<keyword evidence="6 7" id="KW-0998">Cell outer membrane</keyword>
<evidence type="ECO:0000256" key="5">
    <source>
        <dbReference type="ARBA" id="ARBA00023136"/>
    </source>
</evidence>
<sequence>MQAKTFKLKLLVGALALAIHPAGFAQAQLNCSDNEKCNEYLVVTGDVMREPVNVVSDPKKPRLPLPAFEGSGFLKTIPGFSVTRKGGMGGDPTFRGQGGSRLAIVDDGQQLYGACGGRMDPPTNYIYPESYDAITVIKGPQTVKYGPVGSAGTVLFEKDRHRFSEAGLMGRASVTAGSFDRRDSIIEVVAGNADYYLDFDMNGSSSDHYRDGNDNQVQSSYDRDNTNFALGWTPSENTVVELAVGQSRGEAEYADRLNKARRIDSDSYSLLLQHEFELDWLSKIELQAYSNDNDHLMDQFDRGVNAGADVRRSTSGGHLWLELTPGANWDLSLGVDLMRSQHEGRFINQTKDKGLDDLLHKAFMEDMRYRNWGLFVESVYHLDYSKLYAGLRYDNWDTELSVAQTGTRRDELFSGFMRYEYRDGSSQYYAGMGHAERIADYWEIMKASDTSPGQKAFNLAPEATNQADIGWIYSHGVEISTSLFYGRINDYILIDARGPSTVARNIDASLYGGEASIDYDLDDSWSAQVTLSYTRGKNDSDHLDLGQIAPLESKLSLNYAHQAWSAGILWRLVAAQDKIGLGQGNIAGQDLAPSSGFGTLAINASWTYKEQLRLTLGVENLFDITYAEHISKAASGNDLPGSEPMFQVNEPGRNAWAKLTYEF</sequence>
<evidence type="ECO:0000313" key="11">
    <source>
        <dbReference type="Proteomes" id="UP000737113"/>
    </source>
</evidence>
<comment type="subcellular location">
    <subcellularLocation>
        <location evidence="1 7">Cell outer membrane</location>
        <topology evidence="1 7">Multi-pass membrane protein</topology>
    </subcellularLocation>
</comment>
<accession>A0A972FV24</accession>
<keyword evidence="3 7" id="KW-1134">Transmembrane beta strand</keyword>
<dbReference type="PROSITE" id="PS52016">
    <property type="entry name" value="TONB_DEPENDENT_REC_3"/>
    <property type="match status" value="1"/>
</dbReference>
<dbReference type="InterPro" id="IPR037066">
    <property type="entry name" value="Plug_dom_sf"/>
</dbReference>
<evidence type="ECO:0000256" key="8">
    <source>
        <dbReference type="SAM" id="SignalP"/>
    </source>
</evidence>
<dbReference type="Gene3D" id="2.40.170.20">
    <property type="entry name" value="TonB-dependent receptor, beta-barrel domain"/>
    <property type="match status" value="1"/>
</dbReference>
<evidence type="ECO:0000313" key="10">
    <source>
        <dbReference type="EMBL" id="NMH66648.1"/>
    </source>
</evidence>
<keyword evidence="10" id="KW-0675">Receptor</keyword>
<dbReference type="InterPro" id="IPR012910">
    <property type="entry name" value="Plug_dom"/>
</dbReference>
<evidence type="ECO:0000256" key="3">
    <source>
        <dbReference type="ARBA" id="ARBA00022452"/>
    </source>
</evidence>
<evidence type="ECO:0000256" key="7">
    <source>
        <dbReference type="PROSITE-ProRule" id="PRU01360"/>
    </source>
</evidence>
<keyword evidence="2 7" id="KW-0813">Transport</keyword>
<comment type="caution">
    <text evidence="10">The sequence shown here is derived from an EMBL/GenBank/DDBJ whole genome shotgun (WGS) entry which is preliminary data.</text>
</comment>
<feature type="domain" description="TonB-dependent receptor plug" evidence="9">
    <location>
        <begin position="73"/>
        <end position="153"/>
    </location>
</feature>
<keyword evidence="8" id="KW-0732">Signal</keyword>
<dbReference type="Proteomes" id="UP000737113">
    <property type="component" value="Unassembled WGS sequence"/>
</dbReference>
<keyword evidence="5 7" id="KW-0472">Membrane</keyword>
<evidence type="ECO:0000256" key="4">
    <source>
        <dbReference type="ARBA" id="ARBA00022692"/>
    </source>
</evidence>
<organism evidence="10 11">
    <name type="scientific">Shewanella salipaludis</name>
    <dbReference type="NCBI Taxonomy" id="2723052"/>
    <lineage>
        <taxon>Bacteria</taxon>
        <taxon>Pseudomonadati</taxon>
        <taxon>Pseudomonadota</taxon>
        <taxon>Gammaproteobacteria</taxon>
        <taxon>Alteromonadales</taxon>
        <taxon>Shewanellaceae</taxon>
        <taxon>Shewanella</taxon>
    </lineage>
</organism>
<keyword evidence="11" id="KW-1185">Reference proteome</keyword>
<dbReference type="Pfam" id="PF07715">
    <property type="entry name" value="Plug"/>
    <property type="match status" value="1"/>
</dbReference>
<dbReference type="SUPFAM" id="SSF56935">
    <property type="entry name" value="Porins"/>
    <property type="match status" value="1"/>
</dbReference>
<dbReference type="Gene3D" id="2.170.130.10">
    <property type="entry name" value="TonB-dependent receptor, plug domain"/>
    <property type="match status" value="1"/>
</dbReference>
<feature type="chain" id="PRO_5037100237" evidence="8">
    <location>
        <begin position="28"/>
        <end position="663"/>
    </location>
</feature>
<dbReference type="GO" id="GO:0044718">
    <property type="term" value="P:siderophore transmembrane transport"/>
    <property type="evidence" value="ECO:0007669"/>
    <property type="project" value="TreeGrafter"/>
</dbReference>
<dbReference type="InterPro" id="IPR010100">
    <property type="entry name" value="TonB-dep_Cu_rcpt"/>
</dbReference>
<dbReference type="PANTHER" id="PTHR30069">
    <property type="entry name" value="TONB-DEPENDENT OUTER MEMBRANE RECEPTOR"/>
    <property type="match status" value="1"/>
</dbReference>
<dbReference type="PANTHER" id="PTHR30069:SF49">
    <property type="entry name" value="OUTER MEMBRANE PROTEIN C"/>
    <property type="match status" value="1"/>
</dbReference>
<evidence type="ECO:0000256" key="1">
    <source>
        <dbReference type="ARBA" id="ARBA00004571"/>
    </source>
</evidence>
<dbReference type="InterPro" id="IPR039426">
    <property type="entry name" value="TonB-dep_rcpt-like"/>
</dbReference>
<evidence type="ECO:0000256" key="6">
    <source>
        <dbReference type="ARBA" id="ARBA00023237"/>
    </source>
</evidence>
<dbReference type="GO" id="GO:0009279">
    <property type="term" value="C:cell outer membrane"/>
    <property type="evidence" value="ECO:0007669"/>
    <property type="project" value="UniProtKB-SubCell"/>
</dbReference>